<dbReference type="Pfam" id="PF19289">
    <property type="entry name" value="PmbA_TldD_3rd"/>
    <property type="match status" value="1"/>
</dbReference>
<dbReference type="InterPro" id="IPR036059">
    <property type="entry name" value="TldD/PmbA_sf"/>
</dbReference>
<dbReference type="EMBL" id="JAUQSX010000009">
    <property type="protein sequence ID" value="MDO7848221.1"/>
    <property type="molecule type" value="Genomic_DNA"/>
</dbReference>
<accession>A0ABT9AEE6</accession>
<reference evidence="8" key="1">
    <citation type="submission" date="2023-07" db="EMBL/GenBank/DDBJ databases">
        <authorList>
            <person name="Kim M.K."/>
        </authorList>
    </citation>
    <scope>NUCLEOTIDE SEQUENCE</scope>
    <source>
        <strain evidence="8">M29</strain>
    </source>
</reference>
<evidence type="ECO:0000259" key="5">
    <source>
        <dbReference type="Pfam" id="PF01523"/>
    </source>
</evidence>
<dbReference type="Pfam" id="PF01523">
    <property type="entry name" value="PmbA_TldD_1st"/>
    <property type="match status" value="1"/>
</dbReference>
<keyword evidence="4" id="KW-0482">Metalloprotease</keyword>
<dbReference type="PANTHER" id="PTHR30624">
    <property type="entry name" value="UNCHARACTERIZED PROTEIN TLDD AND PMBA"/>
    <property type="match status" value="1"/>
</dbReference>
<dbReference type="InterPro" id="IPR035068">
    <property type="entry name" value="TldD/PmbA_N"/>
</dbReference>
<feature type="domain" description="Metalloprotease TldD/E N-terminal" evidence="5">
    <location>
        <begin position="64"/>
        <end position="128"/>
    </location>
</feature>
<name>A0ABT9AEE6_9BACT</name>
<dbReference type="InterPro" id="IPR045570">
    <property type="entry name" value="Metalloprtase-TldD/E_cen_dom"/>
</dbReference>
<evidence type="ECO:0000256" key="3">
    <source>
        <dbReference type="ARBA" id="ARBA00022801"/>
    </source>
</evidence>
<comment type="caution">
    <text evidence="8">The sequence shown here is derived from an EMBL/GenBank/DDBJ whole genome shotgun (WGS) entry which is preliminary data.</text>
</comment>
<proteinExistence type="inferred from homology"/>
<evidence type="ECO:0000256" key="4">
    <source>
        <dbReference type="ARBA" id="ARBA00023049"/>
    </source>
</evidence>
<dbReference type="RefSeq" id="WP_305012901.1">
    <property type="nucleotide sequence ID" value="NZ_JAUQSX010000009.1"/>
</dbReference>
<gene>
    <name evidence="8" type="ORF">Q5H92_17775</name>
</gene>
<evidence type="ECO:0000313" key="9">
    <source>
        <dbReference type="Proteomes" id="UP001167796"/>
    </source>
</evidence>
<sequence length="550" mass="59334">MKRRDFVGLSGLAAGALFLPHFPSLGGTPVDAARLLEPGLDPAQKKRLADAALNAAKAAGASYADVRIGRYLNQSIFTREKQVQNIASGESFGGGVRVLANGTWGFAATNVVTEAGLAKAAQLAVAIAKANSKVQKEKVQLAPQRGYGEVTWKTPIKQNAFEVPVAQKVELLLAANAKATDNGASFVNSSLFQINEQKYFASTEGSYIDQDVHRIWPTFSVTGIDRASGKFRSRDALSAPMGLGYEYLTPQAADKIPGAAGTGLIGYRNSYDMLEDAALAARQVKEKLTAKSVTAGKYDLVLDPNHLGLTIHESVGHPLELDRVLGYEANYAGTSFATLEWKAKQIPYGSKLVNIVADKLQPGSLGAVGYDDEGVKTKRWDLIKDGVLVNYEKIRDQAHIVGQTESDGCCYADSWDSVQFQRMPNVSLQPGKAKMSVDDMIKGVDKGIYIAGRGSYSIDQQRYNFQFGGQVFYAIEKGQIAGMIEDVAYQANTQEFWNSCAAICDESDYRLFGSFFDGKGQPSQVSAVSHGSATTRFNGVNVINTARKLG</sequence>
<feature type="domain" description="Metalloprotease TldD/E central" evidence="7">
    <location>
        <begin position="162"/>
        <end position="245"/>
    </location>
</feature>
<evidence type="ECO:0000259" key="7">
    <source>
        <dbReference type="Pfam" id="PF19290"/>
    </source>
</evidence>
<keyword evidence="2" id="KW-0645">Protease</keyword>
<dbReference type="InterPro" id="IPR002510">
    <property type="entry name" value="Metalloprtase-TldD/E_N"/>
</dbReference>
<evidence type="ECO:0000256" key="1">
    <source>
        <dbReference type="ARBA" id="ARBA00005836"/>
    </source>
</evidence>
<dbReference type="Pfam" id="PF19290">
    <property type="entry name" value="PmbA_TldD_2nd"/>
    <property type="match status" value="1"/>
</dbReference>
<dbReference type="InterPro" id="IPR051463">
    <property type="entry name" value="Peptidase_U62_metallo"/>
</dbReference>
<evidence type="ECO:0000259" key="6">
    <source>
        <dbReference type="Pfam" id="PF19289"/>
    </source>
</evidence>
<keyword evidence="9" id="KW-1185">Reference proteome</keyword>
<feature type="domain" description="Metalloprotease TldD/E C-terminal" evidence="6">
    <location>
        <begin position="296"/>
        <end position="542"/>
    </location>
</feature>
<keyword evidence="3" id="KW-0378">Hydrolase</keyword>
<comment type="similarity">
    <text evidence="1">Belongs to the peptidase U62 family.</text>
</comment>
<protein>
    <submittedName>
        <fullName evidence="8">TldD/PmbA family protein</fullName>
    </submittedName>
</protein>
<dbReference type="PANTHER" id="PTHR30624:SF10">
    <property type="entry name" value="CONSERVED PROTEIN"/>
    <property type="match status" value="1"/>
</dbReference>
<evidence type="ECO:0000313" key="8">
    <source>
        <dbReference type="EMBL" id="MDO7848221.1"/>
    </source>
</evidence>
<organism evidence="8 9">
    <name type="scientific">Hymenobacter mellowenesis</name>
    <dbReference type="NCBI Taxonomy" id="3063995"/>
    <lineage>
        <taxon>Bacteria</taxon>
        <taxon>Pseudomonadati</taxon>
        <taxon>Bacteroidota</taxon>
        <taxon>Cytophagia</taxon>
        <taxon>Cytophagales</taxon>
        <taxon>Hymenobacteraceae</taxon>
        <taxon>Hymenobacter</taxon>
    </lineage>
</organism>
<dbReference type="SUPFAM" id="SSF111283">
    <property type="entry name" value="Putative modulator of DNA gyrase, PmbA/TldD"/>
    <property type="match status" value="1"/>
</dbReference>
<dbReference type="Gene3D" id="3.30.2290.10">
    <property type="entry name" value="PmbA/TldD superfamily"/>
    <property type="match status" value="1"/>
</dbReference>
<dbReference type="Proteomes" id="UP001167796">
    <property type="component" value="Unassembled WGS sequence"/>
</dbReference>
<evidence type="ECO:0000256" key="2">
    <source>
        <dbReference type="ARBA" id="ARBA00022670"/>
    </source>
</evidence>
<dbReference type="InterPro" id="IPR045569">
    <property type="entry name" value="Metalloprtase-TldD/E_C"/>
</dbReference>